<evidence type="ECO:0000313" key="1">
    <source>
        <dbReference type="EMBL" id="MEA5519182.1"/>
    </source>
</evidence>
<comment type="caution">
    <text evidence="1">The sequence shown here is derived from an EMBL/GenBank/DDBJ whole genome shotgun (WGS) entry which is preliminary data.</text>
</comment>
<proteinExistence type="predicted"/>
<reference evidence="1 2" key="1">
    <citation type="submission" date="2023-12" db="EMBL/GenBank/DDBJ databases">
        <title>Baltic Sea Cyanobacteria.</title>
        <authorList>
            <person name="Delbaje E."/>
            <person name="Fewer D.P."/>
            <person name="Shishido T.K."/>
        </authorList>
    </citation>
    <scope>NUCLEOTIDE SEQUENCE [LARGE SCALE GENOMIC DNA]</scope>
    <source>
        <strain evidence="1 2">CCNP 1315</strain>
    </source>
</reference>
<dbReference type="RefSeq" id="WP_323217665.1">
    <property type="nucleotide sequence ID" value="NZ_JAYGHT010000023.1"/>
</dbReference>
<protein>
    <submittedName>
        <fullName evidence="1">Uncharacterized protein</fullName>
    </submittedName>
</protein>
<organism evidence="1 2">
    <name type="scientific">Limnoraphis robusta CCNP1315</name>
    <dbReference type="NCBI Taxonomy" id="3110306"/>
    <lineage>
        <taxon>Bacteria</taxon>
        <taxon>Bacillati</taxon>
        <taxon>Cyanobacteriota</taxon>
        <taxon>Cyanophyceae</taxon>
        <taxon>Oscillatoriophycideae</taxon>
        <taxon>Oscillatoriales</taxon>
        <taxon>Sirenicapillariaceae</taxon>
        <taxon>Limnoraphis</taxon>
    </lineage>
</organism>
<gene>
    <name evidence="1" type="ORF">VB854_09485</name>
</gene>
<evidence type="ECO:0000313" key="2">
    <source>
        <dbReference type="Proteomes" id="UP001301728"/>
    </source>
</evidence>
<accession>A0ABU5TW85</accession>
<dbReference type="Proteomes" id="UP001301728">
    <property type="component" value="Unassembled WGS sequence"/>
</dbReference>
<keyword evidence="2" id="KW-1185">Reference proteome</keyword>
<dbReference type="EMBL" id="JAYGHT010000023">
    <property type="protein sequence ID" value="MEA5519182.1"/>
    <property type="molecule type" value="Genomic_DNA"/>
</dbReference>
<name>A0ABU5TW85_9CYAN</name>
<sequence>MLGQIWRSLKHWFQRWFARSSTSRSREPSNTEPLTSVNPLSDRAYEGLFLQLLAGVDQGWEQSQVLDHLGNRVNDRFLHSWLQRFGRKLMESPFSQTELSQRMIKLGQIDGGEVGKISAEWGEMLQQKTSRPLSEGEYYQVFQQLLESLSIDWESFQIEPFFEKLGEQGKPEIWVNWLQEYKQQELTASHPNYQQSSVLLLLGEKAVSVPQWQAFGEIAIAMGNSLLEKQENESIWEYDGLDKIQ</sequence>